<dbReference type="OrthoDB" id="552755at2759"/>
<accession>A0A8S1CFD4</accession>
<dbReference type="InterPro" id="IPR037647">
    <property type="entry name" value="HIRIP3"/>
</dbReference>
<dbReference type="Proteomes" id="UP000494165">
    <property type="component" value="Unassembled WGS sequence"/>
</dbReference>
<dbReference type="PANTHER" id="PTHR15410">
    <property type="entry name" value="HIRA-INTERACTING PROTEIN 3"/>
    <property type="match status" value="1"/>
</dbReference>
<evidence type="ECO:0008006" key="4">
    <source>
        <dbReference type="Google" id="ProtNLM"/>
    </source>
</evidence>
<feature type="region of interest" description="Disordered" evidence="1">
    <location>
        <begin position="770"/>
        <end position="808"/>
    </location>
</feature>
<reference evidence="2 3" key="1">
    <citation type="submission" date="2020-04" db="EMBL/GenBank/DDBJ databases">
        <authorList>
            <person name="Alioto T."/>
            <person name="Alioto T."/>
            <person name="Gomez Garrido J."/>
        </authorList>
    </citation>
    <scope>NUCLEOTIDE SEQUENCE [LARGE SCALE GENOMIC DNA]</scope>
</reference>
<feature type="compositionally biased region" description="Basic and acidic residues" evidence="1">
    <location>
        <begin position="75"/>
        <end position="85"/>
    </location>
</feature>
<feature type="compositionally biased region" description="Basic residues" evidence="1">
    <location>
        <begin position="461"/>
        <end position="471"/>
    </location>
</feature>
<sequence length="808" mass="89531">MLESSKRRTATRRNEIVTPSKITSLLDEEDEDDDLTSESDENDATVATAGLLQSEDTPALKSDTLSNSSCPSVPRPDHTPHKEKKEVLQDIKNVCNNKGQSQLKLSPRKNSTHLVVMLENCLLFKGSSSSVMQEQLVKKNTSCLKPKLIIDEELPLKRTKKIQQKEKISHPMNSNDSDEDVPLIKLKNSLRQLNKDVPLARLKKAVQQEISDEDVPLIKLKIPANQPDITPSADTKIPTKDDVPLAKLRRPIFTDHPLRVRGSSNPEECMDGTCGNKKGHSSSDDDCSSKQSNESEVERGSDGPGKNSGSDDGKEDDQDKKRNIKSPKDNASDEEMEEETEESNEVSSDESEGKLQKPKRVLKKKRVSPNSEDDMPLKRQSNVANSESSSHSEDGRFNATGKQQISDSDDDKPIATLKKMSAKSCKDKKKEKTKKGPKVTSDEEIEDNMSSNDNSDQSERKLKKLTVKKRSPSVLLDSDSSDEDASFNMKSKGSLKKRKSPESKSKKNSPANKSKLSTSIPSKDKVTLCPKKSISRTLAQNDFDSEDDKPFKLLKRQSKSADSESTSDTDGGKDKSSKSAEPSKKPPVSGSQKGHKKMLAKGTNKDEGSSTSDSDSETENRKLKMKKSLSTNASSDSENDKPLEIKNKPQKKQNSSDSDDDKPLVALKKESGKTSKLMSNQDKKIEKLKRYLKEAGINFVPYKKISEQCNGNGKKIAEKLLSLLHEKGLKGTPSIEKCRKLKKKLELKKDRESLDLGNIIQDGATCIRRSQVTAKPMKRKAESSSDSEKEKAKKKYSRLLSLADNSSD</sequence>
<feature type="compositionally biased region" description="Basic and acidic residues" evidence="1">
    <location>
        <begin position="661"/>
        <end position="673"/>
    </location>
</feature>
<feature type="compositionally biased region" description="Basic residues" evidence="1">
    <location>
        <begin position="356"/>
        <end position="367"/>
    </location>
</feature>
<feature type="compositionally biased region" description="Low complexity" evidence="1">
    <location>
        <begin position="508"/>
        <end position="517"/>
    </location>
</feature>
<feature type="compositionally biased region" description="Basic and acidic residues" evidence="1">
    <location>
        <begin position="638"/>
        <end position="647"/>
    </location>
</feature>
<feature type="region of interest" description="Disordered" evidence="1">
    <location>
        <begin position="248"/>
        <end position="681"/>
    </location>
</feature>
<proteinExistence type="predicted"/>
<feature type="compositionally biased region" description="Acidic residues" evidence="1">
    <location>
        <begin position="332"/>
        <end position="350"/>
    </location>
</feature>
<keyword evidence="3" id="KW-1185">Reference proteome</keyword>
<organism evidence="2 3">
    <name type="scientific">Cloeon dipterum</name>
    <dbReference type="NCBI Taxonomy" id="197152"/>
    <lineage>
        <taxon>Eukaryota</taxon>
        <taxon>Metazoa</taxon>
        <taxon>Ecdysozoa</taxon>
        <taxon>Arthropoda</taxon>
        <taxon>Hexapoda</taxon>
        <taxon>Insecta</taxon>
        <taxon>Pterygota</taxon>
        <taxon>Palaeoptera</taxon>
        <taxon>Ephemeroptera</taxon>
        <taxon>Pisciforma</taxon>
        <taxon>Baetidae</taxon>
        <taxon>Cloeon</taxon>
    </lineage>
</organism>
<dbReference type="PANTHER" id="PTHR15410:SF2">
    <property type="entry name" value="HIRA-INTERACTING PROTEIN 3"/>
    <property type="match status" value="1"/>
</dbReference>
<evidence type="ECO:0000313" key="3">
    <source>
        <dbReference type="Proteomes" id="UP000494165"/>
    </source>
</evidence>
<name>A0A8S1CFD4_9INSE</name>
<evidence type="ECO:0000256" key="1">
    <source>
        <dbReference type="SAM" id="MobiDB-lite"/>
    </source>
</evidence>
<feature type="compositionally biased region" description="Acidic residues" evidence="1">
    <location>
        <begin position="26"/>
        <end position="43"/>
    </location>
</feature>
<dbReference type="GO" id="GO:0005634">
    <property type="term" value="C:nucleus"/>
    <property type="evidence" value="ECO:0007669"/>
    <property type="project" value="TreeGrafter"/>
</dbReference>
<feature type="compositionally biased region" description="Basic and acidic residues" evidence="1">
    <location>
        <begin position="570"/>
        <end position="584"/>
    </location>
</feature>
<evidence type="ECO:0000313" key="2">
    <source>
        <dbReference type="EMBL" id="CAB3368269.1"/>
    </source>
</evidence>
<feature type="region of interest" description="Disordered" evidence="1">
    <location>
        <begin position="1"/>
        <end position="85"/>
    </location>
</feature>
<gene>
    <name evidence="2" type="ORF">CLODIP_2_CD06817</name>
</gene>
<comment type="caution">
    <text evidence="2">The sequence shown here is derived from an EMBL/GenBank/DDBJ whole genome shotgun (WGS) entry which is preliminary data.</text>
</comment>
<feature type="compositionally biased region" description="Basic and acidic residues" evidence="1">
    <location>
        <begin position="779"/>
        <end position="791"/>
    </location>
</feature>
<feature type="compositionally biased region" description="Basic and acidic residues" evidence="1">
    <location>
        <begin position="309"/>
        <end position="331"/>
    </location>
</feature>
<dbReference type="AlphaFoldDB" id="A0A8S1CFD4"/>
<protein>
    <recommendedName>
        <fullName evidence="4">Histone chaperone domain-containing protein</fullName>
    </recommendedName>
</protein>
<dbReference type="EMBL" id="CADEPI010000037">
    <property type="protein sequence ID" value="CAB3368269.1"/>
    <property type="molecule type" value="Genomic_DNA"/>
</dbReference>